<proteinExistence type="predicted"/>
<comment type="caution">
    <text evidence="6">The sequence shown here is derived from an EMBL/GenBank/DDBJ whole genome shotgun (WGS) entry which is preliminary data.</text>
</comment>
<dbReference type="InterPro" id="IPR013083">
    <property type="entry name" value="Znf_RING/FYVE/PHD"/>
</dbReference>
<evidence type="ECO:0000313" key="7">
    <source>
        <dbReference type="Proteomes" id="UP000318571"/>
    </source>
</evidence>
<name>A0A553P8B3_TIGCA</name>
<keyword evidence="2 4" id="KW-0863">Zinc-finger</keyword>
<dbReference type="Gene3D" id="3.30.40.10">
    <property type="entry name" value="Zinc/RING finger domain, C3HC4 (zinc finger)"/>
    <property type="match status" value="1"/>
</dbReference>
<dbReference type="SMART" id="SM00184">
    <property type="entry name" value="RING"/>
    <property type="match status" value="1"/>
</dbReference>
<dbReference type="InterPro" id="IPR001841">
    <property type="entry name" value="Znf_RING"/>
</dbReference>
<dbReference type="InterPro" id="IPR051728">
    <property type="entry name" value="RING-FYVE_E3_ubiquitin-ligase"/>
</dbReference>
<keyword evidence="7" id="KW-1185">Reference proteome</keyword>
<dbReference type="SUPFAM" id="SSF57850">
    <property type="entry name" value="RING/U-box"/>
    <property type="match status" value="1"/>
</dbReference>
<protein>
    <recommendedName>
        <fullName evidence="5">RING-type domain-containing protein</fullName>
    </recommendedName>
</protein>
<dbReference type="STRING" id="6832.A0A553P8B3"/>
<evidence type="ECO:0000313" key="6">
    <source>
        <dbReference type="EMBL" id="TRY73935.1"/>
    </source>
</evidence>
<dbReference type="PROSITE" id="PS50089">
    <property type="entry name" value="ZF_RING_2"/>
    <property type="match status" value="1"/>
</dbReference>
<accession>A0A553P8B3</accession>
<evidence type="ECO:0000256" key="2">
    <source>
        <dbReference type="ARBA" id="ARBA00022771"/>
    </source>
</evidence>
<dbReference type="Pfam" id="PF13920">
    <property type="entry name" value="zf-C3HC4_3"/>
    <property type="match status" value="1"/>
</dbReference>
<dbReference type="Proteomes" id="UP000318571">
    <property type="component" value="Chromosome 3"/>
</dbReference>
<evidence type="ECO:0000256" key="4">
    <source>
        <dbReference type="PROSITE-ProRule" id="PRU00175"/>
    </source>
</evidence>
<sequence>MAAFFFFKEAEKSHAENNHLQAVLRRLKRRKSDEPQNGSGVCSICLDDPLEVLFNPCGHIATCGRCAQRCLACPICRNRIDSRKKVFLAS</sequence>
<organism evidence="6 7">
    <name type="scientific">Tigriopus californicus</name>
    <name type="common">Marine copepod</name>
    <dbReference type="NCBI Taxonomy" id="6832"/>
    <lineage>
        <taxon>Eukaryota</taxon>
        <taxon>Metazoa</taxon>
        <taxon>Ecdysozoa</taxon>
        <taxon>Arthropoda</taxon>
        <taxon>Crustacea</taxon>
        <taxon>Multicrustacea</taxon>
        <taxon>Hexanauplia</taxon>
        <taxon>Copepoda</taxon>
        <taxon>Harpacticoida</taxon>
        <taxon>Harpacticidae</taxon>
        <taxon>Tigriopus</taxon>
    </lineage>
</organism>
<feature type="domain" description="RING-type" evidence="5">
    <location>
        <begin position="42"/>
        <end position="77"/>
    </location>
</feature>
<dbReference type="AlphaFoldDB" id="A0A553P8B3"/>
<dbReference type="PANTHER" id="PTHR14879">
    <property type="entry name" value="CASPASE REGULATOR, RING FINGER DOMAIN-CONTAINING"/>
    <property type="match status" value="1"/>
</dbReference>
<dbReference type="FunFam" id="1.10.1170.10:FF:000002">
    <property type="entry name" value="Baculoviral IAP repeat containing 7"/>
    <property type="match status" value="1"/>
</dbReference>
<keyword evidence="3" id="KW-0862">Zinc</keyword>
<gene>
    <name evidence="6" type="ORF">TCAL_01508</name>
</gene>
<dbReference type="GO" id="GO:0008270">
    <property type="term" value="F:zinc ion binding"/>
    <property type="evidence" value="ECO:0007669"/>
    <property type="project" value="UniProtKB-KW"/>
</dbReference>
<keyword evidence="1" id="KW-0479">Metal-binding</keyword>
<dbReference type="EMBL" id="VCGU01000007">
    <property type="protein sequence ID" value="TRY73935.1"/>
    <property type="molecule type" value="Genomic_DNA"/>
</dbReference>
<reference evidence="6 7" key="1">
    <citation type="journal article" date="2018" name="Nat. Ecol. Evol.">
        <title>Genomic signatures of mitonuclear coevolution across populations of Tigriopus californicus.</title>
        <authorList>
            <person name="Barreto F.S."/>
            <person name="Watson E.T."/>
            <person name="Lima T.G."/>
            <person name="Willett C.S."/>
            <person name="Edmands S."/>
            <person name="Li W."/>
            <person name="Burton R.S."/>
        </authorList>
    </citation>
    <scope>NUCLEOTIDE SEQUENCE [LARGE SCALE GENOMIC DNA]</scope>
    <source>
        <strain evidence="6 7">San Diego</strain>
    </source>
</reference>
<evidence type="ECO:0000256" key="1">
    <source>
        <dbReference type="ARBA" id="ARBA00022723"/>
    </source>
</evidence>
<evidence type="ECO:0000259" key="5">
    <source>
        <dbReference type="PROSITE" id="PS50089"/>
    </source>
</evidence>
<evidence type="ECO:0000256" key="3">
    <source>
        <dbReference type="ARBA" id="ARBA00022833"/>
    </source>
</evidence>
<dbReference type="PANTHER" id="PTHR14879:SF5">
    <property type="entry name" value="RING-TYPE DOMAIN-CONTAINING PROTEIN"/>
    <property type="match status" value="1"/>
</dbReference>